<dbReference type="SUPFAM" id="SSF54843">
    <property type="entry name" value="Ribosomal protein L22"/>
    <property type="match status" value="1"/>
</dbReference>
<dbReference type="GO" id="GO:0006412">
    <property type="term" value="P:translation"/>
    <property type="evidence" value="ECO:0007669"/>
    <property type="project" value="InterPro"/>
</dbReference>
<evidence type="ECO:0000313" key="1">
    <source>
        <dbReference type="Proteomes" id="UP000515125"/>
    </source>
</evidence>
<reference evidence="2" key="1">
    <citation type="submission" date="2025-08" db="UniProtKB">
        <authorList>
            <consortium name="RefSeq"/>
        </authorList>
    </citation>
    <scope>IDENTIFICATION</scope>
</reference>
<evidence type="ECO:0000313" key="2">
    <source>
        <dbReference type="RefSeq" id="XP_026191387.1"/>
    </source>
</evidence>
<sequence>MRNTKAGITHESSVSAPSSALASDATASLLSYCPCVVASFSGIKNPYWRHKGFWEWRRREITALNRRMRKRKHIFPRRDTLYLPSSHPFLSACSSPILVEEEARHLFGSIEIGGEESNEANGLAKGRRKGEIAKLRRKPGGFLHDGDRNKSYTEDMRYLSPPRKGEGRVWVAKRRDIPMGKKRLLLLLRLIKGLQLTDAIDWLQALALHRSNPLINVLLKQQRQIVEEGADASRVYVQSYIIGPAGHIKTLRVGHSYRVSFLKSYRYSLSLLLRELPLHELFHKTFILKQPPRCLTSDMRLALRQQQLPLEAVRDWVPYLDAPTRYSHKRRLRALNRQRLLNYFLARRAFVCTYTSRIRRMNEEAAEARGISFERLQRSLGQRNQIKGIDIPDN</sequence>
<dbReference type="Proteomes" id="UP000515125">
    <property type="component" value="Unplaced"/>
</dbReference>
<dbReference type="GeneID" id="34619872"/>
<dbReference type="OrthoDB" id="416470at2759"/>
<gene>
    <name evidence="2" type="primary">LOC34619872</name>
</gene>
<keyword evidence="1" id="KW-1185">Reference proteome</keyword>
<name>A0A6P6RV89_9EIME</name>
<dbReference type="Gene3D" id="3.90.470.10">
    <property type="entry name" value="Ribosomal protein L22/L17"/>
    <property type="match status" value="1"/>
</dbReference>
<organism evidence="1 2">
    <name type="scientific">Cyclospora cayetanensis</name>
    <dbReference type="NCBI Taxonomy" id="88456"/>
    <lineage>
        <taxon>Eukaryota</taxon>
        <taxon>Sar</taxon>
        <taxon>Alveolata</taxon>
        <taxon>Apicomplexa</taxon>
        <taxon>Conoidasida</taxon>
        <taxon>Coccidia</taxon>
        <taxon>Eucoccidiorida</taxon>
        <taxon>Eimeriorina</taxon>
        <taxon>Eimeriidae</taxon>
        <taxon>Cyclospora</taxon>
    </lineage>
</organism>
<dbReference type="RefSeq" id="XP_026191387.1">
    <property type="nucleotide sequence ID" value="XM_026335602.1"/>
</dbReference>
<dbReference type="GO" id="GO:0003735">
    <property type="term" value="F:structural constituent of ribosome"/>
    <property type="evidence" value="ECO:0007669"/>
    <property type="project" value="InterPro"/>
</dbReference>
<dbReference type="AlphaFoldDB" id="A0A6P6RV89"/>
<proteinExistence type="predicted"/>
<protein>
    <submittedName>
        <fullName evidence="2">Uncharacterized protein LOC34619872</fullName>
    </submittedName>
</protein>
<accession>A0A6P6RV89</accession>
<dbReference type="GO" id="GO:0005840">
    <property type="term" value="C:ribosome"/>
    <property type="evidence" value="ECO:0007669"/>
    <property type="project" value="InterPro"/>
</dbReference>
<dbReference type="InterPro" id="IPR036394">
    <property type="entry name" value="Ribosomal_uL22_sf"/>
</dbReference>